<evidence type="ECO:0000313" key="2">
    <source>
        <dbReference type="EMBL" id="ACP46008.1"/>
    </source>
</evidence>
<dbReference type="SUPFAM" id="SSF52540">
    <property type="entry name" value="P-loop containing nucleoside triphosphate hydrolases"/>
    <property type="match status" value="1"/>
</dbReference>
<dbReference type="Proteomes" id="UP000002308">
    <property type="component" value="Chromosome"/>
</dbReference>
<dbReference type="AlphaFoldDB" id="C3N714"/>
<dbReference type="Gene3D" id="3.40.50.300">
    <property type="entry name" value="P-loop containing nucleotide triphosphate hydrolases"/>
    <property type="match status" value="1"/>
</dbReference>
<name>C3N714_SACI7</name>
<proteinExistence type="predicted"/>
<dbReference type="RefSeq" id="WP_012716332.1">
    <property type="nucleotide sequence ID" value="NC_012622.1"/>
</dbReference>
<dbReference type="KEGG" id="siy:YG5714_1752"/>
<protein>
    <recommendedName>
        <fullName evidence="4">Zona occludens toxin N-terminal domain-containing protein</fullName>
    </recommendedName>
</protein>
<dbReference type="HOGENOM" id="CLU_1217605_0_0_2"/>
<dbReference type="GeneID" id="7807439"/>
<feature type="coiled-coil region" evidence="1">
    <location>
        <begin position="204"/>
        <end position="239"/>
    </location>
</feature>
<evidence type="ECO:0000313" key="3">
    <source>
        <dbReference type="Proteomes" id="UP000002308"/>
    </source>
</evidence>
<reference evidence="2 3" key="1">
    <citation type="journal article" date="2009" name="Proc. Natl. Acad. Sci. U.S.A.">
        <title>Biogeography of the Sulfolobus islandicus pan-genome.</title>
        <authorList>
            <person name="Reno M.L."/>
            <person name="Held N.L."/>
            <person name="Fields C.J."/>
            <person name="Burke P.V."/>
            <person name="Whitaker R.J."/>
        </authorList>
    </citation>
    <scope>NUCLEOTIDE SEQUENCE [LARGE SCALE GENOMIC DNA]</scope>
    <source>
        <strain evidence="3">Y.G.57.14 / Yellowstone #1</strain>
    </source>
</reference>
<gene>
    <name evidence="2" type="ordered locus">YG5714_1752</name>
</gene>
<keyword evidence="1" id="KW-0175">Coiled coil</keyword>
<organism evidence="2 3">
    <name type="scientific">Saccharolobus islandicus (strain Y.G.57.14 / Yellowstone #1)</name>
    <name type="common">Sulfolobus islandicus</name>
    <dbReference type="NCBI Taxonomy" id="439386"/>
    <lineage>
        <taxon>Archaea</taxon>
        <taxon>Thermoproteota</taxon>
        <taxon>Thermoprotei</taxon>
        <taxon>Sulfolobales</taxon>
        <taxon>Sulfolobaceae</taxon>
        <taxon>Saccharolobus</taxon>
    </lineage>
</organism>
<sequence>MKKAKKKNQDMLWLAEKIVDVYNEYGFISAVIFGKQGSGKTTYAMKAMRDVFYKLYNLNTKDEAWEYVKKYYFFELPEALELIYNAFENNERIPVLLFDDAGIWLSKYQWYEKYMIVFYKFYALARTRVSAILFTSPSPDDIALFLREKGWIQIRIKWSNKKDRIAQADLYKKVFDRDSKGNITTRADYTALDQFKVQLPDGFLNEYLEKRRETERKLLEELKELLASYKENKAISQAS</sequence>
<accession>C3N714</accession>
<dbReference type="EMBL" id="CP001403">
    <property type="protein sequence ID" value="ACP46008.1"/>
    <property type="molecule type" value="Genomic_DNA"/>
</dbReference>
<evidence type="ECO:0008006" key="4">
    <source>
        <dbReference type="Google" id="ProtNLM"/>
    </source>
</evidence>
<dbReference type="InterPro" id="IPR027417">
    <property type="entry name" value="P-loop_NTPase"/>
</dbReference>
<evidence type="ECO:0000256" key="1">
    <source>
        <dbReference type="SAM" id="Coils"/>
    </source>
</evidence>